<feature type="domain" description="Anti-bacteriophage protein A/HamA C-terminal" evidence="1">
    <location>
        <begin position="18"/>
        <end position="299"/>
    </location>
</feature>
<dbReference type="Pfam" id="PF08878">
    <property type="entry name" value="HamA"/>
    <property type="match status" value="1"/>
</dbReference>
<proteinExistence type="predicted"/>
<evidence type="ECO:0000313" key="3">
    <source>
        <dbReference type="Proteomes" id="UP000095766"/>
    </source>
</evidence>
<organism evidence="2 3">
    <name type="scientific">Bacteroides uniformis</name>
    <dbReference type="NCBI Taxonomy" id="820"/>
    <lineage>
        <taxon>Bacteria</taxon>
        <taxon>Pseudomonadati</taxon>
        <taxon>Bacteroidota</taxon>
        <taxon>Bacteroidia</taxon>
        <taxon>Bacteroidales</taxon>
        <taxon>Bacteroidaceae</taxon>
        <taxon>Bacteroides</taxon>
    </lineage>
</organism>
<dbReference type="InterPro" id="IPR014976">
    <property type="entry name" value="AbpA_HamA_C"/>
</dbReference>
<gene>
    <name evidence="2" type="ORF">ERS852510_00855</name>
</gene>
<reference evidence="2 3" key="1">
    <citation type="submission" date="2015-09" db="EMBL/GenBank/DDBJ databases">
        <authorList>
            <consortium name="Pathogen Informatics"/>
        </authorList>
    </citation>
    <scope>NUCLEOTIDE SEQUENCE [LARGE SCALE GENOMIC DNA]</scope>
    <source>
        <strain evidence="2 3">2789STDY5834898</strain>
    </source>
</reference>
<name>A0A174KP94_BACUN</name>
<dbReference type="AlphaFoldDB" id="A0A174KP94"/>
<dbReference type="EMBL" id="CZAO01000003">
    <property type="protein sequence ID" value="CUP10989.1"/>
    <property type="molecule type" value="Genomic_DNA"/>
</dbReference>
<dbReference type="Proteomes" id="UP000095766">
    <property type="component" value="Unassembled WGS sequence"/>
</dbReference>
<sequence length="304" mass="34973">MYRPFHIVLSCPFADILSDTSISPIENKDTLCMVQDFEDGAWRINDFLDYIWDNVAQTALNQAERMALGSRPSSMLVRAAKNLRITDNDIAGGEIAEILLYAIMRNYYNALPVVPKIYYKQNVNDYAKGADSVHIVLEPGDKFSLWLGEAKFYDSIDDTRLTSIVTSVYNTLSTDKIKKENSIIIGINELSTLDIPDNIVLDIKKLLNKDISIDKIKPLLHIPILILHECNITSKATRLEESYIKSMRDFYIDRVNSYFKKQIEKCATDVYMYSEIKFHLMIFPVPKKSKIVEMFTNRANIFRL</sequence>
<protein>
    <submittedName>
        <fullName evidence="2">Domain of uncharacterized function (DUF1837)</fullName>
    </submittedName>
</protein>
<evidence type="ECO:0000313" key="2">
    <source>
        <dbReference type="EMBL" id="CUP10989.1"/>
    </source>
</evidence>
<accession>A0A174KP94</accession>
<evidence type="ECO:0000259" key="1">
    <source>
        <dbReference type="Pfam" id="PF08878"/>
    </source>
</evidence>